<evidence type="ECO:0000256" key="1">
    <source>
        <dbReference type="SAM" id="Phobius"/>
    </source>
</evidence>
<dbReference type="EMBL" id="LAZR01040349">
    <property type="protein sequence ID" value="KKL14712.1"/>
    <property type="molecule type" value="Genomic_DNA"/>
</dbReference>
<dbReference type="AlphaFoldDB" id="A0A0F9BLK1"/>
<reference evidence="2" key="1">
    <citation type="journal article" date="2015" name="Nature">
        <title>Complex archaea that bridge the gap between prokaryotes and eukaryotes.</title>
        <authorList>
            <person name="Spang A."/>
            <person name="Saw J.H."/>
            <person name="Jorgensen S.L."/>
            <person name="Zaremba-Niedzwiedzka K."/>
            <person name="Martijn J."/>
            <person name="Lind A.E."/>
            <person name="van Eijk R."/>
            <person name="Schleper C."/>
            <person name="Guy L."/>
            <person name="Ettema T.J."/>
        </authorList>
    </citation>
    <scope>NUCLEOTIDE SEQUENCE</scope>
</reference>
<name>A0A0F9BLK1_9ZZZZ</name>
<keyword evidence="1" id="KW-0472">Membrane</keyword>
<organism evidence="2">
    <name type="scientific">marine sediment metagenome</name>
    <dbReference type="NCBI Taxonomy" id="412755"/>
    <lineage>
        <taxon>unclassified sequences</taxon>
        <taxon>metagenomes</taxon>
        <taxon>ecological metagenomes</taxon>
    </lineage>
</organism>
<sequence length="74" mass="7978">MVKNSTIRFILLFVGVLVMIGILLSGTGNTSKTIGTLLAIILIGMAVVITGPLRKYFERTNEGTINPDGENSFH</sequence>
<proteinExistence type="predicted"/>
<accession>A0A0F9BLK1</accession>
<protein>
    <submittedName>
        <fullName evidence="2">Uncharacterized protein</fullName>
    </submittedName>
</protein>
<gene>
    <name evidence="2" type="ORF">LCGC14_2512920</name>
</gene>
<keyword evidence="1" id="KW-1133">Transmembrane helix</keyword>
<feature type="transmembrane region" description="Helical" evidence="1">
    <location>
        <begin position="34"/>
        <end position="53"/>
    </location>
</feature>
<keyword evidence="1" id="KW-0812">Transmembrane</keyword>
<feature type="transmembrane region" description="Helical" evidence="1">
    <location>
        <begin position="7"/>
        <end position="28"/>
    </location>
</feature>
<comment type="caution">
    <text evidence="2">The sequence shown here is derived from an EMBL/GenBank/DDBJ whole genome shotgun (WGS) entry which is preliminary data.</text>
</comment>
<evidence type="ECO:0000313" key="2">
    <source>
        <dbReference type="EMBL" id="KKL14712.1"/>
    </source>
</evidence>